<dbReference type="OrthoDB" id="3797628at2759"/>
<feature type="domain" description="Nuclear pore complex protein NUP96 C-terminal" evidence="1">
    <location>
        <begin position="272"/>
        <end position="540"/>
    </location>
</feature>
<dbReference type="Pfam" id="PF12110">
    <property type="entry name" value="Nup96"/>
    <property type="match status" value="1"/>
</dbReference>
<gene>
    <name evidence="2" type="ORF">CUNI_LOCUS3757</name>
</gene>
<name>A0A8S3YM82_9EUPU</name>
<reference evidence="2" key="1">
    <citation type="submission" date="2021-04" db="EMBL/GenBank/DDBJ databases">
        <authorList>
            <consortium name="Molecular Ecology Group"/>
        </authorList>
    </citation>
    <scope>NUCLEOTIDE SEQUENCE</scope>
</reference>
<dbReference type="InterPro" id="IPR021967">
    <property type="entry name" value="Nup98_C"/>
</dbReference>
<dbReference type="AlphaFoldDB" id="A0A8S3YM82"/>
<protein>
    <recommendedName>
        <fullName evidence="1">Nuclear pore complex protein NUP96 C-terminal domain-containing protein</fullName>
    </recommendedName>
</protein>
<dbReference type="Proteomes" id="UP000678393">
    <property type="component" value="Unassembled WGS sequence"/>
</dbReference>
<proteinExistence type="predicted"/>
<evidence type="ECO:0000259" key="1">
    <source>
        <dbReference type="Pfam" id="PF12110"/>
    </source>
</evidence>
<evidence type="ECO:0000313" key="2">
    <source>
        <dbReference type="EMBL" id="CAG5118199.1"/>
    </source>
</evidence>
<dbReference type="EMBL" id="CAJHNH020000513">
    <property type="protein sequence ID" value="CAG5118199.1"/>
    <property type="molecule type" value="Genomic_DNA"/>
</dbReference>
<keyword evidence="3" id="KW-1185">Reference proteome</keyword>
<sequence length="605" mass="68512">LFDVGPARDLLRPVPQTFLHPPVYEHKLIPSGMQPKDLPPRIVGTRVRHGILQVKDSLLYRNQQPLIDAACFMGRSFRVGWGPCWTLAHSGNLLGIPEDDTEEISILPSAKGRVKALPRLKSWMTHVEQIQVSDYMDAQSVDIVVRKQQENMLNIQLDQSQFSLEDGCPLFVPQPGVEALHRLADCVADGLAEINSHPDASVQLQMKRVLCLCVALWGKILQAPDLEKDEIYREKQLRREALSQWLSDASSRKVATEMEACSAVSTDSHLKAVFSKLTVREISEACMLAQRGRDHRLALLLAQAAGNTVTRQMVSMQLDKWAEMDAFQFIHEVRQKIYCLLGGHLVWCCQDLEINTCRDLDWKRALALHLWYKCPPNSTIQTALHQYQQGFRGTNHSQAYCAAPLPPYLEDQGDSDEIFDTAYHLLCLYADKSYGLEALLSPTSSTSSHLDFRLSWHLLQILQGLDYRHLSEYHTDTTHVSFASQLESLGLWHWAVFRHSAVMSLLQRHLDFGDEMTDREQFLIDRLHLPAEWLHQVKAIRARHEGDHDAEASHWILAGHYNTGHTVVVRHIAADAIINGTHWFPSSFVVSLIPGCGPVSFSVFV</sequence>
<evidence type="ECO:0000313" key="3">
    <source>
        <dbReference type="Proteomes" id="UP000678393"/>
    </source>
</evidence>
<organism evidence="2 3">
    <name type="scientific">Candidula unifasciata</name>
    <dbReference type="NCBI Taxonomy" id="100452"/>
    <lineage>
        <taxon>Eukaryota</taxon>
        <taxon>Metazoa</taxon>
        <taxon>Spiralia</taxon>
        <taxon>Lophotrochozoa</taxon>
        <taxon>Mollusca</taxon>
        <taxon>Gastropoda</taxon>
        <taxon>Heterobranchia</taxon>
        <taxon>Euthyneura</taxon>
        <taxon>Panpulmonata</taxon>
        <taxon>Eupulmonata</taxon>
        <taxon>Stylommatophora</taxon>
        <taxon>Helicina</taxon>
        <taxon>Helicoidea</taxon>
        <taxon>Geomitridae</taxon>
        <taxon>Candidula</taxon>
    </lineage>
</organism>
<accession>A0A8S3YM82</accession>
<feature type="non-terminal residue" evidence="2">
    <location>
        <position position="1"/>
    </location>
</feature>
<dbReference type="Gene3D" id="1.25.40.690">
    <property type="match status" value="1"/>
</dbReference>
<comment type="caution">
    <text evidence="2">The sequence shown here is derived from an EMBL/GenBank/DDBJ whole genome shotgun (WGS) entry which is preliminary data.</text>
</comment>